<protein>
    <submittedName>
        <fullName evidence="3">MATE efflux family protein</fullName>
    </submittedName>
</protein>
<keyword evidence="1" id="KW-1133">Transmembrane helix</keyword>
<reference evidence="3" key="1">
    <citation type="submission" date="2016-11" db="UniProtKB">
        <authorList>
            <consortium name="WormBaseParasite"/>
        </authorList>
    </citation>
    <scope>IDENTIFICATION</scope>
</reference>
<dbReference type="WBParaSite" id="Csp11.Scaffold629.g12558.t1">
    <property type="protein sequence ID" value="Csp11.Scaffold629.g12558.t1"/>
    <property type="gene ID" value="Csp11.Scaffold629.g12558"/>
</dbReference>
<evidence type="ECO:0000313" key="2">
    <source>
        <dbReference type="Proteomes" id="UP000095282"/>
    </source>
</evidence>
<keyword evidence="2" id="KW-1185">Reference proteome</keyword>
<feature type="transmembrane region" description="Helical" evidence="1">
    <location>
        <begin position="78"/>
        <end position="102"/>
    </location>
</feature>
<feature type="transmembrane region" description="Helical" evidence="1">
    <location>
        <begin position="12"/>
        <end position="31"/>
    </location>
</feature>
<dbReference type="Proteomes" id="UP000095282">
    <property type="component" value="Unplaced"/>
</dbReference>
<proteinExistence type="predicted"/>
<keyword evidence="1" id="KW-0472">Membrane</keyword>
<dbReference type="AlphaFoldDB" id="A0A1I7TWR5"/>
<accession>A0A1I7TWR5</accession>
<evidence type="ECO:0000313" key="3">
    <source>
        <dbReference type="WBParaSite" id="Csp11.Scaffold629.g12558.t1"/>
    </source>
</evidence>
<name>A0A1I7TWR5_9PELO</name>
<keyword evidence="1" id="KW-0812">Transmembrane</keyword>
<evidence type="ECO:0000256" key="1">
    <source>
        <dbReference type="SAM" id="Phobius"/>
    </source>
</evidence>
<feature type="transmembrane region" description="Helical" evidence="1">
    <location>
        <begin position="51"/>
        <end position="71"/>
    </location>
</feature>
<sequence length="117" mass="13564">MARFWPPHQGYGIGEFSLAFTICLILFIRLIDIPTVIYSLSGATYSNRLLNFLLTPIYTSICPFILLLPMMRLSEMHVFVLALNFAHLLISSYIVYSIWFFWKCCATEKAELKDKTE</sequence>
<dbReference type="eggNOG" id="ENOG502TIAN">
    <property type="taxonomic scope" value="Eukaryota"/>
</dbReference>
<organism evidence="2 3">
    <name type="scientific">Caenorhabditis tropicalis</name>
    <dbReference type="NCBI Taxonomy" id="1561998"/>
    <lineage>
        <taxon>Eukaryota</taxon>
        <taxon>Metazoa</taxon>
        <taxon>Ecdysozoa</taxon>
        <taxon>Nematoda</taxon>
        <taxon>Chromadorea</taxon>
        <taxon>Rhabditida</taxon>
        <taxon>Rhabditina</taxon>
        <taxon>Rhabditomorpha</taxon>
        <taxon>Rhabditoidea</taxon>
        <taxon>Rhabditidae</taxon>
        <taxon>Peloderinae</taxon>
        <taxon>Caenorhabditis</taxon>
    </lineage>
</organism>